<proteinExistence type="predicted"/>
<organism evidence="2 3">
    <name type="scientific">Babesia caballi</name>
    <dbReference type="NCBI Taxonomy" id="5871"/>
    <lineage>
        <taxon>Eukaryota</taxon>
        <taxon>Sar</taxon>
        <taxon>Alveolata</taxon>
        <taxon>Apicomplexa</taxon>
        <taxon>Aconoidasida</taxon>
        <taxon>Piroplasmida</taxon>
        <taxon>Babesiidae</taxon>
        <taxon>Babesia</taxon>
    </lineage>
</organism>
<dbReference type="GeneID" id="94193977"/>
<dbReference type="EMBL" id="BPLF01000002">
    <property type="protein sequence ID" value="GIX62496.1"/>
    <property type="molecule type" value="Genomic_DNA"/>
</dbReference>
<reference evidence="2 3" key="1">
    <citation type="submission" date="2021-06" db="EMBL/GenBank/DDBJ databases">
        <title>Genome sequence of Babesia caballi.</title>
        <authorList>
            <person name="Yamagishi J."/>
            <person name="Kidaka T."/>
            <person name="Ochi A."/>
        </authorList>
    </citation>
    <scope>NUCLEOTIDE SEQUENCE [LARGE SCALE GENOMIC DNA]</scope>
    <source>
        <strain evidence="2">USDA-D6B2</strain>
    </source>
</reference>
<sequence>MHVRVEAVEFRPGRKPVAPRSKEAAEPEEKQGRAHDENERGRAKRVDQQPQLAGGLDGRDVVGVVHQTLHLRLEQLGALSAVARELLGNLHVDHGAAVLVAARLHDDVLFLREGAVGVPQQHALGHVQHLQKVQVGQSSVAADVVLGDEEAQAVEHAGIDEVLLEVAALPAQADGAGRQLVLEAGVKGSLEHGGDVLLRVVLDLLEVLRGDLRVGADAVDVVAARKGVGDRGAEEQGGRGGEAAEKSKQRQSAGRRKERLKFGAEDTGEPGGSRTANPDFSAGPARRDRAAARRPARIPRGCGRSPGGSSCSGARRRGAQVGQGPLEHAVGPGGDALLHVAALVPLRLEAGLVHGVGPAGPGAVGDAAAVALLVGRQEADGGLLEVHGGEGGGVAVAQLVVLEELLEAVGVQELERALGGDVAEAEVEVAGPEDVVEHLLQRGAGGAVHLAQLAHDEGGGLLAVVEAGGQVAADDADGLTQDVQLEGDDALAAVDAAQPDGLGHADAHGAGVEQGPADPRGDAGALPVEDRAVAVARELVVLQRDAHKLPGGAVLQVLGD</sequence>
<evidence type="ECO:0000313" key="3">
    <source>
        <dbReference type="Proteomes" id="UP001497744"/>
    </source>
</evidence>
<feature type="compositionally biased region" description="Low complexity" evidence="1">
    <location>
        <begin position="298"/>
        <end position="324"/>
    </location>
</feature>
<gene>
    <name evidence="2" type="ORF">BcabD6B2_19310</name>
</gene>
<feature type="region of interest" description="Disordered" evidence="1">
    <location>
        <begin position="228"/>
        <end position="327"/>
    </location>
</feature>
<accession>A0AAV4LRQ6</accession>
<evidence type="ECO:0000256" key="1">
    <source>
        <dbReference type="SAM" id="MobiDB-lite"/>
    </source>
</evidence>
<feature type="compositionally biased region" description="Basic and acidic residues" evidence="1">
    <location>
        <begin position="20"/>
        <end position="47"/>
    </location>
</feature>
<keyword evidence="3" id="KW-1185">Reference proteome</keyword>
<feature type="region of interest" description="Disordered" evidence="1">
    <location>
        <begin position="500"/>
        <end position="525"/>
    </location>
</feature>
<evidence type="ECO:0000313" key="2">
    <source>
        <dbReference type="EMBL" id="GIX62496.1"/>
    </source>
</evidence>
<comment type="caution">
    <text evidence="2">The sequence shown here is derived from an EMBL/GenBank/DDBJ whole genome shotgun (WGS) entry which is preliminary data.</text>
</comment>
<dbReference type="RefSeq" id="XP_067714565.1">
    <property type="nucleotide sequence ID" value="XM_067858464.1"/>
</dbReference>
<name>A0AAV4LRQ6_BABCB</name>
<feature type="region of interest" description="Disordered" evidence="1">
    <location>
        <begin position="1"/>
        <end position="52"/>
    </location>
</feature>
<dbReference type="Proteomes" id="UP001497744">
    <property type="component" value="Unassembled WGS sequence"/>
</dbReference>
<feature type="compositionally biased region" description="Basic and acidic residues" evidence="1">
    <location>
        <begin position="228"/>
        <end position="248"/>
    </location>
</feature>
<feature type="compositionally biased region" description="Basic and acidic residues" evidence="1">
    <location>
        <begin position="1"/>
        <end position="12"/>
    </location>
</feature>
<dbReference type="AlphaFoldDB" id="A0AAV4LRQ6"/>
<feature type="compositionally biased region" description="Low complexity" evidence="1">
    <location>
        <begin position="500"/>
        <end position="511"/>
    </location>
</feature>
<protein>
    <submittedName>
        <fullName evidence="2">Uncharacterized protein</fullName>
    </submittedName>
</protein>